<dbReference type="RefSeq" id="WP_166670305.1">
    <property type="nucleotide sequence ID" value="NZ_JBLWZI010000009.1"/>
</dbReference>
<feature type="transmembrane region" description="Helical" evidence="1">
    <location>
        <begin position="39"/>
        <end position="57"/>
    </location>
</feature>
<evidence type="ECO:0000313" key="3">
    <source>
        <dbReference type="Proteomes" id="UP000295058"/>
    </source>
</evidence>
<gene>
    <name evidence="2" type="ORF">LY04_01882</name>
</gene>
<dbReference type="Proteomes" id="UP000295058">
    <property type="component" value="Unassembled WGS sequence"/>
</dbReference>
<reference evidence="2 3" key="1">
    <citation type="submission" date="2019-03" db="EMBL/GenBank/DDBJ databases">
        <title>Genomic Encyclopedia of Archaeal and Bacterial Type Strains, Phase II (KMG-II): from individual species to whole genera.</title>
        <authorList>
            <person name="Goeker M."/>
        </authorList>
    </citation>
    <scope>NUCLEOTIDE SEQUENCE [LARGE SCALE GENOMIC DNA]</scope>
    <source>
        <strain evidence="2 3">DSM 15594</strain>
    </source>
</reference>
<evidence type="ECO:0000256" key="1">
    <source>
        <dbReference type="SAM" id="Phobius"/>
    </source>
</evidence>
<protein>
    <submittedName>
        <fullName evidence="2">Cyd operon protein YbgE</fullName>
    </submittedName>
</protein>
<keyword evidence="3" id="KW-1185">Reference proteome</keyword>
<accession>A0ABY2EYS6</accession>
<feature type="transmembrane region" description="Helical" evidence="1">
    <location>
        <begin position="64"/>
        <end position="82"/>
    </location>
</feature>
<dbReference type="EMBL" id="SODO01000006">
    <property type="protein sequence ID" value="TDW59055.1"/>
    <property type="molecule type" value="Genomic_DNA"/>
</dbReference>
<keyword evidence="1" id="KW-0472">Membrane</keyword>
<evidence type="ECO:0000313" key="2">
    <source>
        <dbReference type="EMBL" id="TDW59055.1"/>
    </source>
</evidence>
<organism evidence="2 3">
    <name type="scientific">Oceanimonas baumannii</name>
    <dbReference type="NCBI Taxonomy" id="129578"/>
    <lineage>
        <taxon>Bacteria</taxon>
        <taxon>Pseudomonadati</taxon>
        <taxon>Pseudomonadota</taxon>
        <taxon>Gammaproteobacteria</taxon>
        <taxon>Aeromonadales</taxon>
        <taxon>Aeromonadaceae</taxon>
        <taxon>Oceanimonas</taxon>
    </lineage>
</organism>
<keyword evidence="1" id="KW-1133">Transmembrane helix</keyword>
<proteinExistence type="predicted"/>
<sequence>MMNIKSWLRPVSALLALAGVALIWSRVVAGQVPPHGWLSLQLIAMALCVVHAVGWQCRGKIERWLFYPPLPWLLWGLAGLMIF</sequence>
<name>A0ABY2EYS6_9GAMM</name>
<comment type="caution">
    <text evidence="2">The sequence shown here is derived from an EMBL/GenBank/DDBJ whole genome shotgun (WGS) entry which is preliminary data.</text>
</comment>
<keyword evidence="1" id="KW-0812">Transmembrane</keyword>